<dbReference type="RefSeq" id="WP_092058083.1">
    <property type="nucleotide sequence ID" value="NZ_FOJJ01000039.1"/>
</dbReference>
<evidence type="ECO:0000313" key="2">
    <source>
        <dbReference type="EMBL" id="TRO80541.1"/>
    </source>
</evidence>
<keyword evidence="1" id="KW-0732">Signal</keyword>
<reference evidence="2 3" key="1">
    <citation type="submission" date="2019-07" db="EMBL/GenBank/DDBJ databases">
        <title>Insights of Desulfuromonas acetexigens electromicrobiology.</title>
        <authorList>
            <person name="Katuri K."/>
            <person name="Sapireddy V."/>
            <person name="Shaw D.R."/>
            <person name="Saikaly P."/>
        </authorList>
    </citation>
    <scope>NUCLEOTIDE SEQUENCE [LARGE SCALE GENOMIC DNA]</scope>
    <source>
        <strain evidence="2 3">2873</strain>
    </source>
</reference>
<comment type="caution">
    <text evidence="2">The sequence shown here is derived from an EMBL/GenBank/DDBJ whole genome shotgun (WGS) entry which is preliminary data.</text>
</comment>
<dbReference type="PROSITE" id="PS51257">
    <property type="entry name" value="PROKAR_LIPOPROTEIN"/>
    <property type="match status" value="1"/>
</dbReference>
<protein>
    <recommendedName>
        <fullName evidence="4">Penicillin-binding protein activator LpoB</fullName>
    </recommendedName>
</protein>
<sequence>MRRLILWLMPILFCGLFSGCATTYVEEKEPAKATSDQESFPPYDGPKTVVAVLPLGLSERAAKAYPHLLAKDVGLGIHNRVIETLYDTNRFRFVEEKPEVVKDVLDRQWLSMAGMVDQSTAVEMGKLLGAQKVIYGEVYDFAQGGEQVSGFSSRSNFNTRMGVQVRCVDVETLEYVPGSGTGRGGDVGEASESAIREAVAGLIRRLK</sequence>
<accession>A0A550JBK5</accession>
<dbReference type="AlphaFoldDB" id="A0A550JBK5"/>
<evidence type="ECO:0008006" key="4">
    <source>
        <dbReference type="Google" id="ProtNLM"/>
    </source>
</evidence>
<name>A0A550JBK5_9BACT</name>
<organism evidence="2 3">
    <name type="scientific">Trichloromonas acetexigens</name>
    <dbReference type="NCBI Taxonomy" id="38815"/>
    <lineage>
        <taxon>Bacteria</taxon>
        <taxon>Pseudomonadati</taxon>
        <taxon>Thermodesulfobacteriota</taxon>
        <taxon>Desulfuromonadia</taxon>
        <taxon>Desulfuromonadales</taxon>
        <taxon>Trichloromonadaceae</taxon>
        <taxon>Trichloromonas</taxon>
    </lineage>
</organism>
<evidence type="ECO:0000313" key="3">
    <source>
        <dbReference type="Proteomes" id="UP000317155"/>
    </source>
</evidence>
<dbReference type="Gene3D" id="3.40.50.10610">
    <property type="entry name" value="ABC-type transport auxiliary lipoprotein component"/>
    <property type="match status" value="1"/>
</dbReference>
<dbReference type="OrthoDB" id="5514176at2"/>
<evidence type="ECO:0000256" key="1">
    <source>
        <dbReference type="SAM" id="SignalP"/>
    </source>
</evidence>
<feature type="chain" id="PRO_5021959960" description="Penicillin-binding protein activator LpoB" evidence="1">
    <location>
        <begin position="24"/>
        <end position="207"/>
    </location>
</feature>
<gene>
    <name evidence="2" type="ORF">FL622_10615</name>
</gene>
<dbReference type="InterPro" id="IPR005534">
    <property type="entry name" value="Curli_assmbl/transp-comp_CsgG"/>
</dbReference>
<dbReference type="Proteomes" id="UP000317155">
    <property type="component" value="Unassembled WGS sequence"/>
</dbReference>
<feature type="signal peptide" evidence="1">
    <location>
        <begin position="1"/>
        <end position="23"/>
    </location>
</feature>
<proteinExistence type="predicted"/>
<dbReference type="EMBL" id="VJVV01000007">
    <property type="protein sequence ID" value="TRO80541.1"/>
    <property type="molecule type" value="Genomic_DNA"/>
</dbReference>
<dbReference type="Pfam" id="PF03783">
    <property type="entry name" value="CsgG"/>
    <property type="match status" value="1"/>
</dbReference>
<keyword evidence="3" id="KW-1185">Reference proteome</keyword>
<dbReference type="GO" id="GO:0030288">
    <property type="term" value="C:outer membrane-bounded periplasmic space"/>
    <property type="evidence" value="ECO:0007669"/>
    <property type="project" value="InterPro"/>
</dbReference>